<sequence>MYYNSIKKHKRKKSSFTRQYFEKGLNSKGEEIQIYVHSIINDDIESRTSKKLRNTKITDFIKSHRPHPKHIQKQLEEVLLKWILITDQLISTVTNSAYKKMILHFNFSFDISGKQKIKTIISKTKHGYLGVTATWITSNFKIKDVILEIKYTLFPHTAKTIAELLYQ</sequence>
<protein>
    <submittedName>
        <fullName evidence="1">6178_t:CDS:1</fullName>
    </submittedName>
</protein>
<reference evidence="1" key="1">
    <citation type="submission" date="2021-06" db="EMBL/GenBank/DDBJ databases">
        <authorList>
            <person name="Kallberg Y."/>
            <person name="Tangrot J."/>
            <person name="Rosling A."/>
        </authorList>
    </citation>
    <scope>NUCLEOTIDE SEQUENCE</scope>
    <source>
        <strain evidence="1">AZ414A</strain>
    </source>
</reference>
<evidence type="ECO:0000313" key="1">
    <source>
        <dbReference type="EMBL" id="CAG8529726.1"/>
    </source>
</evidence>
<keyword evidence="2" id="KW-1185">Reference proteome</keyword>
<gene>
    <name evidence="1" type="ORF">DEBURN_LOCUS6079</name>
</gene>
<proteinExistence type="predicted"/>
<organism evidence="1 2">
    <name type="scientific">Diversispora eburnea</name>
    <dbReference type="NCBI Taxonomy" id="1213867"/>
    <lineage>
        <taxon>Eukaryota</taxon>
        <taxon>Fungi</taxon>
        <taxon>Fungi incertae sedis</taxon>
        <taxon>Mucoromycota</taxon>
        <taxon>Glomeromycotina</taxon>
        <taxon>Glomeromycetes</taxon>
        <taxon>Diversisporales</taxon>
        <taxon>Diversisporaceae</taxon>
        <taxon>Diversispora</taxon>
    </lineage>
</organism>
<accession>A0A9N9FFM2</accession>
<comment type="caution">
    <text evidence="1">The sequence shown here is derived from an EMBL/GenBank/DDBJ whole genome shotgun (WGS) entry which is preliminary data.</text>
</comment>
<dbReference type="OrthoDB" id="2431679at2759"/>
<dbReference type="AlphaFoldDB" id="A0A9N9FFM2"/>
<name>A0A9N9FFM2_9GLOM</name>
<dbReference type="EMBL" id="CAJVPK010000591">
    <property type="protein sequence ID" value="CAG8529726.1"/>
    <property type="molecule type" value="Genomic_DNA"/>
</dbReference>
<evidence type="ECO:0000313" key="2">
    <source>
        <dbReference type="Proteomes" id="UP000789706"/>
    </source>
</evidence>
<dbReference type="Proteomes" id="UP000789706">
    <property type="component" value="Unassembled WGS sequence"/>
</dbReference>
<feature type="non-terminal residue" evidence="1">
    <location>
        <position position="1"/>
    </location>
</feature>